<gene>
    <name evidence="2" type="ORF">GCM10009759_42970</name>
</gene>
<dbReference type="SMART" id="SM00530">
    <property type="entry name" value="HTH_XRE"/>
    <property type="match status" value="1"/>
</dbReference>
<dbReference type="Pfam" id="PF19054">
    <property type="entry name" value="DUF5753"/>
    <property type="match status" value="1"/>
</dbReference>
<evidence type="ECO:0000259" key="1">
    <source>
        <dbReference type="PROSITE" id="PS50943"/>
    </source>
</evidence>
<accession>A0ABN2X915</accession>
<dbReference type="Proteomes" id="UP001500897">
    <property type="component" value="Unassembled WGS sequence"/>
</dbReference>
<dbReference type="SUPFAM" id="SSF47413">
    <property type="entry name" value="lambda repressor-like DNA-binding domains"/>
    <property type="match status" value="1"/>
</dbReference>
<dbReference type="CDD" id="cd00093">
    <property type="entry name" value="HTH_XRE"/>
    <property type="match status" value="1"/>
</dbReference>
<keyword evidence="3" id="KW-1185">Reference proteome</keyword>
<dbReference type="InterPro" id="IPR010982">
    <property type="entry name" value="Lambda_DNA-bd_dom_sf"/>
</dbReference>
<sequence>MVNPKELGPATSPSAYYGSELRRYREKMGISQRELGDLVYCSGGYIGQIEVAARNPQAELSERFDKVFETGDHFARIYLLAAHRQHAAHFTRVAELEAQAEQIFEYAPTLVPGLLQTADYARAVIRASNPFIEAEEVEEKVSARLGRVPVLTDTAAAKLWVVLHEAVLRLPVGGRCVMTEQLRHLLYLVRAGKLVLQVLPFSEGEHSLVTGSLFMMTFAEAPPVAYVEGPYSGQLLDDPVIVARCQAAYDAARAASLSPKASLPLIESAAEEYAHEQRP</sequence>
<organism evidence="2 3">
    <name type="scientific">Kitasatospora saccharophila</name>
    <dbReference type="NCBI Taxonomy" id="407973"/>
    <lineage>
        <taxon>Bacteria</taxon>
        <taxon>Bacillati</taxon>
        <taxon>Actinomycetota</taxon>
        <taxon>Actinomycetes</taxon>
        <taxon>Kitasatosporales</taxon>
        <taxon>Streptomycetaceae</taxon>
        <taxon>Kitasatospora</taxon>
    </lineage>
</organism>
<comment type="caution">
    <text evidence="2">The sequence shown here is derived from an EMBL/GenBank/DDBJ whole genome shotgun (WGS) entry which is preliminary data.</text>
</comment>
<dbReference type="Gene3D" id="1.10.260.40">
    <property type="entry name" value="lambda repressor-like DNA-binding domains"/>
    <property type="match status" value="1"/>
</dbReference>
<name>A0ABN2X915_9ACTN</name>
<proteinExistence type="predicted"/>
<evidence type="ECO:0000313" key="3">
    <source>
        <dbReference type="Proteomes" id="UP001500897"/>
    </source>
</evidence>
<dbReference type="Pfam" id="PF13560">
    <property type="entry name" value="HTH_31"/>
    <property type="match status" value="1"/>
</dbReference>
<dbReference type="RefSeq" id="WP_344554066.1">
    <property type="nucleotide sequence ID" value="NZ_BAAANS010000029.1"/>
</dbReference>
<dbReference type="InterPro" id="IPR043917">
    <property type="entry name" value="DUF5753"/>
</dbReference>
<protein>
    <submittedName>
        <fullName evidence="2">Helix-turn-helix transcriptional regulator</fullName>
    </submittedName>
</protein>
<dbReference type="PROSITE" id="PS50943">
    <property type="entry name" value="HTH_CROC1"/>
    <property type="match status" value="1"/>
</dbReference>
<reference evidence="2 3" key="1">
    <citation type="journal article" date="2019" name="Int. J. Syst. Evol. Microbiol.">
        <title>The Global Catalogue of Microorganisms (GCM) 10K type strain sequencing project: providing services to taxonomists for standard genome sequencing and annotation.</title>
        <authorList>
            <consortium name="The Broad Institute Genomics Platform"/>
            <consortium name="The Broad Institute Genome Sequencing Center for Infectious Disease"/>
            <person name="Wu L."/>
            <person name="Ma J."/>
        </authorList>
    </citation>
    <scope>NUCLEOTIDE SEQUENCE [LARGE SCALE GENOMIC DNA]</scope>
    <source>
        <strain evidence="2 3">JCM 14559</strain>
    </source>
</reference>
<feature type="domain" description="HTH cro/C1-type" evidence="1">
    <location>
        <begin position="21"/>
        <end position="74"/>
    </location>
</feature>
<evidence type="ECO:0000313" key="2">
    <source>
        <dbReference type="EMBL" id="GAA2105668.1"/>
    </source>
</evidence>
<dbReference type="EMBL" id="BAAANS010000029">
    <property type="protein sequence ID" value="GAA2105668.1"/>
    <property type="molecule type" value="Genomic_DNA"/>
</dbReference>
<dbReference type="InterPro" id="IPR001387">
    <property type="entry name" value="Cro/C1-type_HTH"/>
</dbReference>